<dbReference type="RefSeq" id="WP_003386003.1">
    <property type="nucleotide sequence ID" value="NZ_APBN01000001.1"/>
</dbReference>
<name>M8DKW5_9BACL</name>
<dbReference type="EMBL" id="APBN01000001">
    <property type="protein sequence ID" value="EMT54283.1"/>
    <property type="molecule type" value="Genomic_DNA"/>
</dbReference>
<keyword evidence="2" id="KW-1185">Reference proteome</keyword>
<evidence type="ECO:0000313" key="1">
    <source>
        <dbReference type="EMBL" id="EMT54283.1"/>
    </source>
</evidence>
<dbReference type="OrthoDB" id="6398539at2"/>
<evidence type="ECO:0000313" key="2">
    <source>
        <dbReference type="Proteomes" id="UP000012081"/>
    </source>
</evidence>
<dbReference type="AlphaFoldDB" id="M8DKW5"/>
<dbReference type="STRING" id="1300222.I532_01715"/>
<protein>
    <submittedName>
        <fullName evidence="1">Uncharacterized protein</fullName>
    </submittedName>
</protein>
<dbReference type="Proteomes" id="UP000012081">
    <property type="component" value="Unassembled WGS sequence"/>
</dbReference>
<reference evidence="1 2" key="1">
    <citation type="submission" date="2013-03" db="EMBL/GenBank/DDBJ databases">
        <title>Assembly of a new bacterial strain Brevibacillus borstelensis AK1.</title>
        <authorList>
            <person name="Rajan I."/>
            <person name="PoliReddy D."/>
            <person name="Sugumar T."/>
            <person name="Rathinam K."/>
            <person name="Alqarawi S."/>
            <person name="Khalil A.B."/>
            <person name="Sivakumar N."/>
        </authorList>
    </citation>
    <scope>NUCLEOTIDE SEQUENCE [LARGE SCALE GENOMIC DNA]</scope>
    <source>
        <strain evidence="1 2">AK1</strain>
    </source>
</reference>
<accession>M8DKW5</accession>
<proteinExistence type="predicted"/>
<comment type="caution">
    <text evidence="1">The sequence shown here is derived from an EMBL/GenBank/DDBJ whole genome shotgun (WGS) entry which is preliminary data.</text>
</comment>
<gene>
    <name evidence="1" type="ORF">I532_01715</name>
</gene>
<sequence>MDLFDLQVKFSEVLRHEVTVKDFEQWVYATPEIEDHFGYAFYLDLISLDFRDKYIYLDLERMLTPVIPFGELEYRRIKERLEKVASDTHEIDEVLASIYEDYCGGYGFLRFLGLTFGLLSGTDGELHINQAVRELLREEARRILSFIDSGKIKVTGKFEYDDFRDGKDRIELTNVELMLRKLGDRITGSGH</sequence>
<organism evidence="1 2">
    <name type="scientific">Brevibacillus borstelensis AK1</name>
    <dbReference type="NCBI Taxonomy" id="1300222"/>
    <lineage>
        <taxon>Bacteria</taxon>
        <taxon>Bacillati</taxon>
        <taxon>Bacillota</taxon>
        <taxon>Bacilli</taxon>
        <taxon>Bacillales</taxon>
        <taxon>Paenibacillaceae</taxon>
        <taxon>Brevibacillus</taxon>
    </lineage>
</organism>